<evidence type="ECO:0000313" key="2">
    <source>
        <dbReference type="EMBL" id="SMH30644.1"/>
    </source>
</evidence>
<sequence>MSDLVVHDERIRGKVAEVVSDREVILNRGSDHGIEEGMYFAILDGALIGVTDPDDEDSDLGSLRVVKIVVRAVQVAPRMTLARTFRSRTVNVGGVGGGGFGILTAALEAPRYEERVEKLTLAENAPRKIDPKDSVVGRGDPFESADDDEVEDVRSVTVWEPR</sequence>
<dbReference type="OrthoDB" id="5148048at2"/>
<dbReference type="STRING" id="1891671.SAMN06295885_0450"/>
<reference evidence="3" key="1">
    <citation type="submission" date="2017-04" db="EMBL/GenBank/DDBJ databases">
        <authorList>
            <person name="Varghese N."/>
            <person name="Submissions S."/>
        </authorList>
    </citation>
    <scope>NUCLEOTIDE SEQUENCE [LARGE SCALE GENOMIC DNA]</scope>
    <source>
        <strain evidence="3">VKM Ac-2121</strain>
    </source>
</reference>
<gene>
    <name evidence="2" type="ORF">SAMN06295885_0450</name>
</gene>
<dbReference type="EMBL" id="FXBM01000001">
    <property type="protein sequence ID" value="SMH30644.1"/>
    <property type="molecule type" value="Genomic_DNA"/>
</dbReference>
<dbReference type="AlphaFoldDB" id="A0A1X7N074"/>
<dbReference type="RefSeq" id="WP_085474973.1">
    <property type="nucleotide sequence ID" value="NZ_FXBM01000001.1"/>
</dbReference>
<organism evidence="2 3">
    <name type="scientific">Rathayibacter oskolensis</name>
    <dbReference type="NCBI Taxonomy" id="1891671"/>
    <lineage>
        <taxon>Bacteria</taxon>
        <taxon>Bacillati</taxon>
        <taxon>Actinomycetota</taxon>
        <taxon>Actinomycetes</taxon>
        <taxon>Micrococcales</taxon>
        <taxon>Microbacteriaceae</taxon>
        <taxon>Rathayibacter</taxon>
    </lineage>
</organism>
<accession>A0A1X7N074</accession>
<feature type="region of interest" description="Disordered" evidence="1">
    <location>
        <begin position="129"/>
        <end position="162"/>
    </location>
</feature>
<keyword evidence="3" id="KW-1185">Reference proteome</keyword>
<proteinExistence type="predicted"/>
<dbReference type="Proteomes" id="UP000193711">
    <property type="component" value="Unassembled WGS sequence"/>
</dbReference>
<evidence type="ECO:0000313" key="3">
    <source>
        <dbReference type="Proteomes" id="UP000193711"/>
    </source>
</evidence>
<name>A0A1X7N074_9MICO</name>
<protein>
    <submittedName>
        <fullName evidence="2">Uncharacterized protein</fullName>
    </submittedName>
</protein>
<evidence type="ECO:0000256" key="1">
    <source>
        <dbReference type="SAM" id="MobiDB-lite"/>
    </source>
</evidence>